<accession>A0A6F8YN86</accession>
<keyword evidence="2" id="KW-0472">Membrane</keyword>
<evidence type="ECO:0000256" key="2">
    <source>
        <dbReference type="SAM" id="Phobius"/>
    </source>
</evidence>
<organism evidence="3 4">
    <name type="scientific">Phytohabitans suffuscus</name>
    <dbReference type="NCBI Taxonomy" id="624315"/>
    <lineage>
        <taxon>Bacteria</taxon>
        <taxon>Bacillati</taxon>
        <taxon>Actinomycetota</taxon>
        <taxon>Actinomycetes</taxon>
        <taxon>Micromonosporales</taxon>
        <taxon>Micromonosporaceae</taxon>
    </lineage>
</organism>
<feature type="transmembrane region" description="Helical" evidence="2">
    <location>
        <begin position="234"/>
        <end position="253"/>
    </location>
</feature>
<evidence type="ECO:0000313" key="3">
    <source>
        <dbReference type="EMBL" id="BCB87411.1"/>
    </source>
</evidence>
<proteinExistence type="predicted"/>
<dbReference type="RefSeq" id="WP_173158937.1">
    <property type="nucleotide sequence ID" value="NZ_AP022871.1"/>
</dbReference>
<feature type="region of interest" description="Disordered" evidence="1">
    <location>
        <begin position="334"/>
        <end position="380"/>
    </location>
</feature>
<dbReference type="EMBL" id="AP022871">
    <property type="protein sequence ID" value="BCB87411.1"/>
    <property type="molecule type" value="Genomic_DNA"/>
</dbReference>
<dbReference type="KEGG" id="psuu:Psuf_047240"/>
<keyword evidence="2" id="KW-0812">Transmembrane</keyword>
<feature type="transmembrane region" description="Helical" evidence="2">
    <location>
        <begin position="179"/>
        <end position="197"/>
    </location>
</feature>
<feature type="compositionally biased region" description="Pro residues" evidence="1">
    <location>
        <begin position="343"/>
        <end position="367"/>
    </location>
</feature>
<reference evidence="3 4" key="1">
    <citation type="submission" date="2020-03" db="EMBL/GenBank/DDBJ databases">
        <title>Whole genome shotgun sequence of Phytohabitans suffuscus NBRC 105367.</title>
        <authorList>
            <person name="Komaki H."/>
            <person name="Tamura T."/>
        </authorList>
    </citation>
    <scope>NUCLEOTIDE SEQUENCE [LARGE SCALE GENOMIC DNA]</scope>
    <source>
        <strain evidence="3 4">NBRC 105367</strain>
    </source>
</reference>
<sequence length="380" mass="40712">MAEPHARQQKPKRSPRRVGGWREIVVARAALIEAQLEATRDDTEPWRAAKVSIDKHLDAARNATDQRRRLTGFRDWLTGAHITSAWAHLHNAEVLMVSVTPKEDLTAGRHAVIALVEQTFSKPDPRCAEARRQLIDEWPAPGDPDRPAAAERAAYRTALQWGFAASDEQYSRVRSLRNMLLFSAFFMLLLALGLGWIGTLRPELINLCFTNIAAGGAEVHSCPAGASGPSRWDIFLVELLGLVGGSLSAMVAIRGIRGTSTPYGVPVALALLKLPAGALVSLSALLLLGGEFFPGLSGLDSPQQIVAYALVLGYAQQLVTRLVDRQANNVLDRVPSAEAPAPREQPAPSPPPPPPPPPAPAPAPIPRQPAVDALATAGAP</sequence>
<evidence type="ECO:0000313" key="4">
    <source>
        <dbReference type="Proteomes" id="UP000503011"/>
    </source>
</evidence>
<feature type="transmembrane region" description="Helical" evidence="2">
    <location>
        <begin position="265"/>
        <end position="285"/>
    </location>
</feature>
<gene>
    <name evidence="3" type="ORF">Psuf_047240</name>
</gene>
<reference evidence="3 4" key="2">
    <citation type="submission" date="2020-03" db="EMBL/GenBank/DDBJ databases">
        <authorList>
            <person name="Ichikawa N."/>
            <person name="Kimura A."/>
            <person name="Kitahashi Y."/>
            <person name="Uohara A."/>
        </authorList>
    </citation>
    <scope>NUCLEOTIDE SEQUENCE [LARGE SCALE GENOMIC DNA]</scope>
    <source>
        <strain evidence="3 4">NBRC 105367</strain>
    </source>
</reference>
<evidence type="ECO:0000256" key="1">
    <source>
        <dbReference type="SAM" id="MobiDB-lite"/>
    </source>
</evidence>
<dbReference type="Proteomes" id="UP000503011">
    <property type="component" value="Chromosome"/>
</dbReference>
<protein>
    <submittedName>
        <fullName evidence="3">Uncharacterized protein</fullName>
    </submittedName>
</protein>
<name>A0A6F8YN86_9ACTN</name>
<keyword evidence="4" id="KW-1185">Reference proteome</keyword>
<keyword evidence="2" id="KW-1133">Transmembrane helix</keyword>
<dbReference type="AlphaFoldDB" id="A0A6F8YN86"/>